<sequence>MFEIIFVSKTFQAHLLVMDPQRRPMCLAKGSSKESSEESSAQHKGILEDIPMFDTTRRDKTSSHHAHAQA</sequence>
<protein>
    <submittedName>
        <fullName evidence="2">Uncharacterized protein</fullName>
    </submittedName>
</protein>
<proteinExistence type="predicted"/>
<dbReference type="Proteomes" id="UP000265520">
    <property type="component" value="Unassembled WGS sequence"/>
</dbReference>
<evidence type="ECO:0000313" key="2">
    <source>
        <dbReference type="EMBL" id="MCI45471.1"/>
    </source>
</evidence>
<evidence type="ECO:0000313" key="3">
    <source>
        <dbReference type="Proteomes" id="UP000265520"/>
    </source>
</evidence>
<keyword evidence="3" id="KW-1185">Reference proteome</keyword>
<comment type="caution">
    <text evidence="2">The sequence shown here is derived from an EMBL/GenBank/DDBJ whole genome shotgun (WGS) entry which is preliminary data.</text>
</comment>
<evidence type="ECO:0000256" key="1">
    <source>
        <dbReference type="SAM" id="MobiDB-lite"/>
    </source>
</evidence>
<name>A0A392S9A4_9FABA</name>
<dbReference type="EMBL" id="LXQA010344695">
    <property type="protein sequence ID" value="MCI45471.1"/>
    <property type="molecule type" value="Genomic_DNA"/>
</dbReference>
<organism evidence="2 3">
    <name type="scientific">Trifolium medium</name>
    <dbReference type="NCBI Taxonomy" id="97028"/>
    <lineage>
        <taxon>Eukaryota</taxon>
        <taxon>Viridiplantae</taxon>
        <taxon>Streptophyta</taxon>
        <taxon>Embryophyta</taxon>
        <taxon>Tracheophyta</taxon>
        <taxon>Spermatophyta</taxon>
        <taxon>Magnoliopsida</taxon>
        <taxon>eudicotyledons</taxon>
        <taxon>Gunneridae</taxon>
        <taxon>Pentapetalae</taxon>
        <taxon>rosids</taxon>
        <taxon>fabids</taxon>
        <taxon>Fabales</taxon>
        <taxon>Fabaceae</taxon>
        <taxon>Papilionoideae</taxon>
        <taxon>50 kb inversion clade</taxon>
        <taxon>NPAAA clade</taxon>
        <taxon>Hologalegina</taxon>
        <taxon>IRL clade</taxon>
        <taxon>Trifolieae</taxon>
        <taxon>Trifolium</taxon>
    </lineage>
</organism>
<reference evidence="2 3" key="1">
    <citation type="journal article" date="2018" name="Front. Plant Sci.">
        <title>Red Clover (Trifolium pratense) and Zigzag Clover (T. medium) - A Picture of Genomic Similarities and Differences.</title>
        <authorList>
            <person name="Dluhosova J."/>
            <person name="Istvanek J."/>
            <person name="Nedelnik J."/>
            <person name="Repkova J."/>
        </authorList>
    </citation>
    <scope>NUCLEOTIDE SEQUENCE [LARGE SCALE GENOMIC DNA]</scope>
    <source>
        <strain evidence="3">cv. 10/8</strain>
        <tissue evidence="2">Leaf</tissue>
    </source>
</reference>
<accession>A0A392S9A4</accession>
<dbReference type="AlphaFoldDB" id="A0A392S9A4"/>
<feature type="region of interest" description="Disordered" evidence="1">
    <location>
        <begin position="27"/>
        <end position="70"/>
    </location>
</feature>